<evidence type="ECO:0000256" key="4">
    <source>
        <dbReference type="ARBA" id="ARBA00022833"/>
    </source>
</evidence>
<feature type="compositionally biased region" description="Basic residues" evidence="5">
    <location>
        <begin position="100"/>
        <end position="120"/>
    </location>
</feature>
<reference evidence="6" key="1">
    <citation type="submission" date="2021-01" db="EMBL/GenBank/DDBJ databases">
        <authorList>
            <person name="Corre E."/>
            <person name="Pelletier E."/>
            <person name="Niang G."/>
            <person name="Scheremetjew M."/>
            <person name="Finn R."/>
            <person name="Kale V."/>
            <person name="Holt S."/>
            <person name="Cochrane G."/>
            <person name="Meng A."/>
            <person name="Brown T."/>
            <person name="Cohen L."/>
        </authorList>
    </citation>
    <scope>NUCLEOTIDE SEQUENCE</scope>
    <source>
        <strain evidence="6">MM31A-1</strain>
    </source>
</reference>
<keyword evidence="4" id="KW-0862">Zinc</keyword>
<dbReference type="GO" id="GO:0005096">
    <property type="term" value="F:GTPase activator activity"/>
    <property type="evidence" value="ECO:0007669"/>
    <property type="project" value="UniProtKB-KW"/>
</dbReference>
<organism evidence="6">
    <name type="scientific">Chaetoceros debilis</name>
    <dbReference type="NCBI Taxonomy" id="122233"/>
    <lineage>
        <taxon>Eukaryota</taxon>
        <taxon>Sar</taxon>
        <taxon>Stramenopiles</taxon>
        <taxon>Ochrophyta</taxon>
        <taxon>Bacillariophyta</taxon>
        <taxon>Coscinodiscophyceae</taxon>
        <taxon>Chaetocerotophycidae</taxon>
        <taxon>Chaetocerotales</taxon>
        <taxon>Chaetocerotaceae</taxon>
        <taxon>Chaetoceros</taxon>
    </lineage>
</organism>
<dbReference type="PANTHER" id="PTHR46395">
    <property type="entry name" value="ADP-RIBOSYLATION FACTOR GTPASE-ACTIVATING PROTEIN 1"/>
    <property type="match status" value="1"/>
</dbReference>
<evidence type="ECO:0000256" key="2">
    <source>
        <dbReference type="ARBA" id="ARBA00022723"/>
    </source>
</evidence>
<keyword evidence="1" id="KW-0343">GTPase activation</keyword>
<protein>
    <recommendedName>
        <fullName evidence="7">Arf-GAP domain-containing protein</fullName>
    </recommendedName>
</protein>
<gene>
    <name evidence="6" type="ORF">CDEB00056_LOCUS17465</name>
</gene>
<dbReference type="AlphaFoldDB" id="A0A7S3VDC1"/>
<dbReference type="Gene3D" id="1.10.220.150">
    <property type="entry name" value="Arf GTPase activating protein"/>
    <property type="match status" value="1"/>
</dbReference>
<feature type="region of interest" description="Disordered" evidence="5">
    <location>
        <begin position="89"/>
        <end position="133"/>
    </location>
</feature>
<dbReference type="GO" id="GO:0008270">
    <property type="term" value="F:zinc ion binding"/>
    <property type="evidence" value="ECO:0007669"/>
    <property type="project" value="UniProtKB-KW"/>
</dbReference>
<feature type="compositionally biased region" description="Basic and acidic residues" evidence="5">
    <location>
        <begin position="89"/>
        <end position="99"/>
    </location>
</feature>
<dbReference type="GO" id="GO:0000139">
    <property type="term" value="C:Golgi membrane"/>
    <property type="evidence" value="ECO:0007669"/>
    <property type="project" value="TreeGrafter"/>
</dbReference>
<evidence type="ECO:0000256" key="1">
    <source>
        <dbReference type="ARBA" id="ARBA00022468"/>
    </source>
</evidence>
<dbReference type="PANTHER" id="PTHR46395:SF1">
    <property type="entry name" value="ADP-RIBOSYLATION FACTOR GTPASE-ACTIVATING PROTEIN 1"/>
    <property type="match status" value="1"/>
</dbReference>
<dbReference type="SUPFAM" id="SSF57863">
    <property type="entry name" value="ArfGap/RecO-like zinc finger"/>
    <property type="match status" value="1"/>
</dbReference>
<proteinExistence type="predicted"/>
<evidence type="ECO:0000313" key="6">
    <source>
        <dbReference type="EMBL" id="CAE0472612.1"/>
    </source>
</evidence>
<sequence>MSVVRSITMDSWTHKNVLAMLEGGNKQLGDFFSRHGLSSSETHSHSPTINTSAHTHSSHDDSNVNAIVDRYQTNAALFYKKNLSDHVDRVEKSGEYKGRDHSRKKNQKNKNSSNRRGRKQLRAEGGKEVEVKV</sequence>
<evidence type="ECO:0000256" key="5">
    <source>
        <dbReference type="SAM" id="MobiDB-lite"/>
    </source>
</evidence>
<dbReference type="InterPro" id="IPR037278">
    <property type="entry name" value="ARFGAP/RecO"/>
</dbReference>
<keyword evidence="3" id="KW-0863">Zinc-finger</keyword>
<dbReference type="GO" id="GO:0032012">
    <property type="term" value="P:regulation of ARF protein signal transduction"/>
    <property type="evidence" value="ECO:0007669"/>
    <property type="project" value="TreeGrafter"/>
</dbReference>
<dbReference type="InterPro" id="IPR038508">
    <property type="entry name" value="ArfGAP_dom_sf"/>
</dbReference>
<name>A0A7S3VDC1_9STRA</name>
<keyword evidence="2" id="KW-0479">Metal-binding</keyword>
<dbReference type="GO" id="GO:0030100">
    <property type="term" value="P:regulation of endocytosis"/>
    <property type="evidence" value="ECO:0007669"/>
    <property type="project" value="TreeGrafter"/>
</dbReference>
<evidence type="ECO:0000256" key="3">
    <source>
        <dbReference type="ARBA" id="ARBA00022771"/>
    </source>
</evidence>
<dbReference type="EMBL" id="HBIO01022731">
    <property type="protein sequence ID" value="CAE0472612.1"/>
    <property type="molecule type" value="Transcribed_RNA"/>
</dbReference>
<feature type="region of interest" description="Disordered" evidence="5">
    <location>
        <begin position="32"/>
        <end position="65"/>
    </location>
</feature>
<accession>A0A7S3VDC1</accession>
<evidence type="ECO:0008006" key="7">
    <source>
        <dbReference type="Google" id="ProtNLM"/>
    </source>
</evidence>
<feature type="compositionally biased region" description="Polar residues" evidence="5">
    <location>
        <begin position="36"/>
        <end position="50"/>
    </location>
</feature>
<feature type="compositionally biased region" description="Basic and acidic residues" evidence="5">
    <location>
        <begin position="121"/>
        <end position="133"/>
    </location>
</feature>